<accession>A0A5E4M894</accession>
<keyword evidence="2" id="KW-1185">Reference proteome</keyword>
<protein>
    <submittedName>
        <fullName evidence="1">Uncharacterized protein</fullName>
    </submittedName>
</protein>
<reference evidence="1 2" key="1">
    <citation type="submission" date="2019-08" db="EMBL/GenBank/DDBJ databases">
        <authorList>
            <person name="Alioto T."/>
            <person name="Alioto T."/>
            <person name="Gomez Garrido J."/>
        </authorList>
    </citation>
    <scope>NUCLEOTIDE SEQUENCE [LARGE SCALE GENOMIC DNA]</scope>
</reference>
<proteinExistence type="predicted"/>
<organism evidence="1 2">
    <name type="scientific">Cinara cedri</name>
    <dbReference type="NCBI Taxonomy" id="506608"/>
    <lineage>
        <taxon>Eukaryota</taxon>
        <taxon>Metazoa</taxon>
        <taxon>Ecdysozoa</taxon>
        <taxon>Arthropoda</taxon>
        <taxon>Hexapoda</taxon>
        <taxon>Insecta</taxon>
        <taxon>Pterygota</taxon>
        <taxon>Neoptera</taxon>
        <taxon>Paraneoptera</taxon>
        <taxon>Hemiptera</taxon>
        <taxon>Sternorrhyncha</taxon>
        <taxon>Aphidomorpha</taxon>
        <taxon>Aphidoidea</taxon>
        <taxon>Aphididae</taxon>
        <taxon>Lachninae</taxon>
        <taxon>Cinara</taxon>
    </lineage>
</organism>
<evidence type="ECO:0000313" key="1">
    <source>
        <dbReference type="EMBL" id="VVC27563.1"/>
    </source>
</evidence>
<name>A0A5E4M894_9HEMI</name>
<dbReference type="EMBL" id="CABPRJ010000192">
    <property type="protein sequence ID" value="VVC27563.1"/>
    <property type="molecule type" value="Genomic_DNA"/>
</dbReference>
<sequence>MPLDSIMFSQLKELRKKRGIVKAALTCMKTFVESFDPSVDAVSLLEFRQEELPRLNQKFDDIHTQIELMVDEDEEKEEEERSKFEADYFSVRSRIQEMVNAEKNLNVSAHNSTLNNMPLTQSRIQLPPIRMPEFSGNIQDWGSCVTGTALDLIRAVPMTDANYDVAIDRLKQRYDNRSVVIQSHIRSLLKSPRVEKGTAAQLHQLHSHVCMYVASRKVLGQPVEE</sequence>
<evidence type="ECO:0000313" key="2">
    <source>
        <dbReference type="Proteomes" id="UP000325440"/>
    </source>
</evidence>
<dbReference type="OrthoDB" id="6627704at2759"/>
<dbReference type="AlphaFoldDB" id="A0A5E4M894"/>
<dbReference type="Pfam" id="PF03564">
    <property type="entry name" value="DUF1759"/>
    <property type="match status" value="1"/>
</dbReference>
<dbReference type="Proteomes" id="UP000325440">
    <property type="component" value="Unassembled WGS sequence"/>
</dbReference>
<dbReference type="InterPro" id="IPR005312">
    <property type="entry name" value="DUF1759"/>
</dbReference>
<gene>
    <name evidence="1" type="ORF">CINCED_3A000532</name>
</gene>